<name>A0A9P5ZQA4_PLEER</name>
<organism evidence="5 6">
    <name type="scientific">Pleurotus eryngii</name>
    <name type="common">Boletus of the steppes</name>
    <dbReference type="NCBI Taxonomy" id="5323"/>
    <lineage>
        <taxon>Eukaryota</taxon>
        <taxon>Fungi</taxon>
        <taxon>Dikarya</taxon>
        <taxon>Basidiomycota</taxon>
        <taxon>Agaricomycotina</taxon>
        <taxon>Agaricomycetes</taxon>
        <taxon>Agaricomycetidae</taxon>
        <taxon>Agaricales</taxon>
        <taxon>Pleurotineae</taxon>
        <taxon>Pleurotaceae</taxon>
        <taxon>Pleurotus</taxon>
    </lineage>
</organism>
<feature type="region of interest" description="Disordered" evidence="2">
    <location>
        <begin position="134"/>
        <end position="153"/>
    </location>
</feature>
<dbReference type="EMBL" id="MU154613">
    <property type="protein sequence ID" value="KAF9491711.1"/>
    <property type="molecule type" value="Genomic_DNA"/>
</dbReference>
<keyword evidence="1 3" id="KW-0732">Signal</keyword>
<evidence type="ECO:0000256" key="3">
    <source>
        <dbReference type="SAM" id="SignalP"/>
    </source>
</evidence>
<evidence type="ECO:0000256" key="2">
    <source>
        <dbReference type="SAM" id="MobiDB-lite"/>
    </source>
</evidence>
<reference evidence="5" key="1">
    <citation type="submission" date="2020-11" db="EMBL/GenBank/DDBJ databases">
        <authorList>
            <consortium name="DOE Joint Genome Institute"/>
            <person name="Ahrendt S."/>
            <person name="Riley R."/>
            <person name="Andreopoulos W."/>
            <person name="Labutti K."/>
            <person name="Pangilinan J."/>
            <person name="Ruiz-Duenas F.J."/>
            <person name="Barrasa J.M."/>
            <person name="Sanchez-Garcia M."/>
            <person name="Camarero S."/>
            <person name="Miyauchi S."/>
            <person name="Serrano A."/>
            <person name="Linde D."/>
            <person name="Babiker R."/>
            <person name="Drula E."/>
            <person name="Ayuso-Fernandez I."/>
            <person name="Pacheco R."/>
            <person name="Padilla G."/>
            <person name="Ferreira P."/>
            <person name="Barriuso J."/>
            <person name="Kellner H."/>
            <person name="Castanera R."/>
            <person name="Alfaro M."/>
            <person name="Ramirez L."/>
            <person name="Pisabarro A.G."/>
            <person name="Kuo A."/>
            <person name="Tritt A."/>
            <person name="Lipzen A."/>
            <person name="He G."/>
            <person name="Yan M."/>
            <person name="Ng V."/>
            <person name="Cullen D."/>
            <person name="Martin F."/>
            <person name="Rosso M.-N."/>
            <person name="Henrissat B."/>
            <person name="Hibbett D."/>
            <person name="Martinez A.T."/>
            <person name="Grigoriev I.V."/>
        </authorList>
    </citation>
    <scope>NUCLEOTIDE SEQUENCE</scope>
    <source>
        <strain evidence="5">ATCC 90797</strain>
    </source>
</reference>
<proteinExistence type="predicted"/>
<evidence type="ECO:0000256" key="1">
    <source>
        <dbReference type="ARBA" id="ARBA00022729"/>
    </source>
</evidence>
<comment type="caution">
    <text evidence="5">The sequence shown here is derived from an EMBL/GenBank/DDBJ whole genome shotgun (WGS) entry which is preliminary data.</text>
</comment>
<keyword evidence="6" id="KW-1185">Reference proteome</keyword>
<dbReference type="OrthoDB" id="2576580at2759"/>
<dbReference type="AlphaFoldDB" id="A0A9P5ZQA4"/>
<sequence>MFASQLVLVAALVSSASAALTVLTPNANTWWVAQSENVFSWSCSDSPSQTFTVLIGNQDNKILTQPQAVIAIQNNADCSKAITQQQANFTAASGYFLQLANPLNQTDVFAQSEPFEVRPLGAAYPATTSVASPNTASGSASGSAAPAQATQPGNNGAASLKVSAAALVGIVVGYAFLA</sequence>
<feature type="chain" id="PRO_5040468599" description="Yeast cell wall synthesis Kre9/Knh1-like N-terminal domain-containing protein" evidence="3">
    <location>
        <begin position="19"/>
        <end position="178"/>
    </location>
</feature>
<protein>
    <recommendedName>
        <fullName evidence="4">Yeast cell wall synthesis Kre9/Knh1-like N-terminal domain-containing protein</fullName>
    </recommendedName>
</protein>
<accession>A0A9P5ZQA4</accession>
<evidence type="ECO:0000259" key="4">
    <source>
        <dbReference type="Pfam" id="PF10342"/>
    </source>
</evidence>
<evidence type="ECO:0000313" key="6">
    <source>
        <dbReference type="Proteomes" id="UP000807025"/>
    </source>
</evidence>
<dbReference type="Proteomes" id="UP000807025">
    <property type="component" value="Unassembled WGS sequence"/>
</dbReference>
<dbReference type="InterPro" id="IPR018466">
    <property type="entry name" value="Kre9/Knh1-like_N"/>
</dbReference>
<feature type="domain" description="Yeast cell wall synthesis Kre9/Knh1-like N-terminal" evidence="4">
    <location>
        <begin position="24"/>
        <end position="117"/>
    </location>
</feature>
<gene>
    <name evidence="5" type="ORF">BDN71DRAFT_1452405</name>
</gene>
<evidence type="ECO:0000313" key="5">
    <source>
        <dbReference type="EMBL" id="KAF9491711.1"/>
    </source>
</evidence>
<feature type="signal peptide" evidence="3">
    <location>
        <begin position="1"/>
        <end position="18"/>
    </location>
</feature>
<dbReference type="Pfam" id="PF10342">
    <property type="entry name" value="Kre9_KNH"/>
    <property type="match status" value="1"/>
</dbReference>